<organism evidence="6">
    <name type="scientific">Hymenolepis diminuta</name>
    <name type="common">Rat tapeworm</name>
    <dbReference type="NCBI Taxonomy" id="6216"/>
    <lineage>
        <taxon>Eukaryota</taxon>
        <taxon>Metazoa</taxon>
        <taxon>Spiralia</taxon>
        <taxon>Lophotrochozoa</taxon>
        <taxon>Platyhelminthes</taxon>
        <taxon>Cestoda</taxon>
        <taxon>Eucestoda</taxon>
        <taxon>Cyclophyllidea</taxon>
        <taxon>Hymenolepididae</taxon>
        <taxon>Hymenolepis</taxon>
    </lineage>
</organism>
<dbReference type="GO" id="GO:0031514">
    <property type="term" value="C:motile cilium"/>
    <property type="evidence" value="ECO:0007669"/>
    <property type="project" value="UniProtKB-SubCell"/>
</dbReference>
<comment type="subcellular location">
    <subcellularLocation>
        <location evidence="1">Cell projection</location>
        <location evidence="1">Cilium</location>
        <location evidence="1">Flagellum</location>
    </subcellularLocation>
</comment>
<dbReference type="AlphaFoldDB" id="A0A0R3SUW6"/>
<dbReference type="SUPFAM" id="SSF47391">
    <property type="entry name" value="Dimerization-anchoring domain of cAMP-dependent PK regulatory subunit"/>
    <property type="match status" value="1"/>
</dbReference>
<dbReference type="WBParaSite" id="HDID_0000932001-mRNA-1">
    <property type="protein sequence ID" value="HDID_0000932001-mRNA-1"/>
    <property type="gene ID" value="HDID_0000932001"/>
</dbReference>
<dbReference type="STRING" id="6216.A0A0R3SUW6"/>
<reference evidence="6" key="1">
    <citation type="submission" date="2017-02" db="UniProtKB">
        <authorList>
            <consortium name="WormBaseParasite"/>
        </authorList>
    </citation>
    <scope>IDENTIFICATION</scope>
</reference>
<proteinExistence type="inferred from homology"/>
<keyword evidence="2" id="KW-0282">Flagellum</keyword>
<dbReference type="PANTHER" id="PTHR14952:SF9">
    <property type="entry name" value="EF-HAND DOMAIN-CONTAINING PROTEIN"/>
    <property type="match status" value="1"/>
</dbReference>
<evidence type="ECO:0000256" key="4">
    <source>
        <dbReference type="ARBA" id="ARBA00023273"/>
    </source>
</evidence>
<protein>
    <submittedName>
        <fullName evidence="6">Ropporin-1-like protein</fullName>
    </submittedName>
</protein>
<comment type="similarity">
    <text evidence="5">Belongs to the ropporin family.</text>
</comment>
<evidence type="ECO:0000256" key="1">
    <source>
        <dbReference type="ARBA" id="ARBA00004230"/>
    </source>
</evidence>
<evidence type="ECO:0000313" key="6">
    <source>
        <dbReference type="WBParaSite" id="HDID_0000932001-mRNA-1"/>
    </source>
</evidence>
<evidence type="ECO:0000256" key="3">
    <source>
        <dbReference type="ARBA" id="ARBA00023069"/>
    </source>
</evidence>
<sequence length="229" mass="26330">LFFTMPVSDEDYYCSEQIKISPLLPDILKQFTKAAIRTQPKDPLAWSYEYFKTLANNEIPPVKERLEIPVASQKTDTGLTPSILRILHNQLGGFERVNRSKIEEKWLALLLPIERLQEIWRIGDFGNNARWLYFFSIAATEISTSLATTMKLLCELLTTEPEGGPARIPFDLFSDIYRFLCQIDGNVPATHLEQVLTQLSFEVRRSCGFISPRDFLRPNAPKLHPNQEQ</sequence>
<keyword evidence="3" id="KW-0969">Cilium</keyword>
<dbReference type="Gene3D" id="1.20.890.10">
    <property type="entry name" value="cAMP-dependent protein kinase regulatory subunit, dimerization-anchoring domain"/>
    <property type="match status" value="1"/>
</dbReference>
<keyword evidence="4" id="KW-0966">Cell projection</keyword>
<name>A0A0R3SUW6_HYMDI</name>
<dbReference type="PANTHER" id="PTHR14952">
    <property type="entry name" value="ROPPORIN-1-LIKE PROTEIN"/>
    <property type="match status" value="1"/>
</dbReference>
<accession>A0A0R3SUW6</accession>
<evidence type="ECO:0000256" key="5">
    <source>
        <dbReference type="ARBA" id="ARBA00035651"/>
    </source>
</evidence>
<evidence type="ECO:0000256" key="2">
    <source>
        <dbReference type="ARBA" id="ARBA00022846"/>
    </source>
</evidence>